<evidence type="ECO:0000256" key="2">
    <source>
        <dbReference type="ARBA" id="ARBA00008472"/>
    </source>
</evidence>
<feature type="transmembrane region" description="Helical" evidence="9">
    <location>
        <begin position="56"/>
        <end position="80"/>
    </location>
</feature>
<dbReference type="EC" id="7.1.1.2" evidence="9"/>
<keyword evidence="9" id="KW-0830">Ubiquinone</keyword>
<feature type="transmembrane region" description="Helical" evidence="9">
    <location>
        <begin position="6"/>
        <end position="26"/>
    </location>
</feature>
<keyword evidence="9" id="KW-0249">Electron transport</keyword>
<evidence type="ECO:0000256" key="8">
    <source>
        <dbReference type="ARBA" id="ARBA00049551"/>
    </source>
</evidence>
<keyword evidence="9" id="KW-0679">Respiratory chain</keyword>
<dbReference type="GO" id="GO:0008137">
    <property type="term" value="F:NADH dehydrogenase (ubiquinone) activity"/>
    <property type="evidence" value="ECO:0007669"/>
    <property type="project" value="UniProtKB-UniRule"/>
</dbReference>
<evidence type="ECO:0000256" key="7">
    <source>
        <dbReference type="ARBA" id="ARBA00023136"/>
    </source>
</evidence>
<evidence type="ECO:0000256" key="9">
    <source>
        <dbReference type="RuleBase" id="RU003640"/>
    </source>
</evidence>
<keyword evidence="7 9" id="KW-0472">Membrane</keyword>
<keyword evidence="9" id="KW-0520">NAD</keyword>
<keyword evidence="4 9" id="KW-0813">Transport</keyword>
<evidence type="ECO:0000256" key="3">
    <source>
        <dbReference type="ARBA" id="ARBA00021007"/>
    </source>
</evidence>
<proteinExistence type="inferred from homology"/>
<accession>A0A7D6W8Q7</accession>
<keyword evidence="9 10" id="KW-0496">Mitochondrion</keyword>
<dbReference type="GO" id="GO:0031966">
    <property type="term" value="C:mitochondrial membrane"/>
    <property type="evidence" value="ECO:0007669"/>
    <property type="project" value="UniProtKB-SubCell"/>
</dbReference>
<dbReference type="GO" id="GO:0030964">
    <property type="term" value="C:NADH dehydrogenase complex"/>
    <property type="evidence" value="ECO:0007669"/>
    <property type="project" value="TreeGrafter"/>
</dbReference>
<dbReference type="Gene3D" id="1.20.58.1610">
    <property type="entry name" value="NADH:ubiquinone/plastoquinone oxidoreductase, chain 3"/>
    <property type="match status" value="1"/>
</dbReference>
<sequence length="118" mass="14055">MIFSLIMIAIFMIMLPSIMFMLSMTISKKLNLNREKTSPFECGFNPKYSPRIPFSLHFFSITILFLIFDIEITILLPFFITKSLIYNLNYMITLIIFMMILILGIFHEWNQTILNWKI</sequence>
<gene>
    <name evidence="10" type="primary">nad3</name>
</gene>
<evidence type="ECO:0000256" key="5">
    <source>
        <dbReference type="ARBA" id="ARBA00022692"/>
    </source>
</evidence>
<keyword evidence="9" id="KW-1278">Translocase</keyword>
<keyword evidence="5 9" id="KW-0812">Transmembrane</keyword>
<comment type="function">
    <text evidence="9">Core subunit of the mitochondrial membrane respiratory chain NADH dehydrogenase (Complex I) which catalyzes electron transfer from NADH through the respiratory chain, using ubiquinone as an electron acceptor. Essential for the catalytic activity of complex I.</text>
</comment>
<dbReference type="InterPro" id="IPR038430">
    <property type="entry name" value="NDAH_ubi_oxred_su3_sf"/>
</dbReference>
<dbReference type="PANTHER" id="PTHR11058:SF9">
    <property type="entry name" value="NADH-UBIQUINONE OXIDOREDUCTASE CHAIN 3"/>
    <property type="match status" value="1"/>
</dbReference>
<dbReference type="InterPro" id="IPR000440">
    <property type="entry name" value="NADH_UbQ/plastoQ_OxRdtase_su3"/>
</dbReference>
<comment type="subcellular location">
    <subcellularLocation>
        <location evidence="1">Membrane</location>
    </subcellularLocation>
    <subcellularLocation>
        <location evidence="9">Mitochondrion membrane</location>
        <topology evidence="9">Multi-pass membrane protein</topology>
    </subcellularLocation>
</comment>
<evidence type="ECO:0000313" key="10">
    <source>
        <dbReference type="EMBL" id="QLY89657.1"/>
    </source>
</evidence>
<comment type="catalytic activity">
    <reaction evidence="8 9">
        <text>a ubiquinone + NADH + 5 H(+)(in) = a ubiquinol + NAD(+) + 4 H(+)(out)</text>
        <dbReference type="Rhea" id="RHEA:29091"/>
        <dbReference type="Rhea" id="RHEA-COMP:9565"/>
        <dbReference type="Rhea" id="RHEA-COMP:9566"/>
        <dbReference type="ChEBI" id="CHEBI:15378"/>
        <dbReference type="ChEBI" id="CHEBI:16389"/>
        <dbReference type="ChEBI" id="CHEBI:17976"/>
        <dbReference type="ChEBI" id="CHEBI:57540"/>
        <dbReference type="ChEBI" id="CHEBI:57945"/>
        <dbReference type="EC" id="7.1.1.2"/>
    </reaction>
</comment>
<feature type="transmembrane region" description="Helical" evidence="9">
    <location>
        <begin position="86"/>
        <end position="106"/>
    </location>
</feature>
<dbReference type="EMBL" id="MT584157">
    <property type="protein sequence ID" value="QLY89657.1"/>
    <property type="molecule type" value="Genomic_DNA"/>
</dbReference>
<dbReference type="PANTHER" id="PTHR11058">
    <property type="entry name" value="NADH-UBIQUINONE OXIDOREDUCTASE CHAIN 3"/>
    <property type="match status" value="1"/>
</dbReference>
<protein>
    <recommendedName>
        <fullName evidence="3 9">NADH-ubiquinone oxidoreductase chain 3</fullName>
        <ecNumber evidence="9">7.1.1.2</ecNumber>
    </recommendedName>
</protein>
<organism evidence="10">
    <name type="scientific">Lype reducta</name>
    <dbReference type="NCBI Taxonomy" id="1271732"/>
    <lineage>
        <taxon>Eukaryota</taxon>
        <taxon>Metazoa</taxon>
        <taxon>Ecdysozoa</taxon>
        <taxon>Arthropoda</taxon>
        <taxon>Hexapoda</taxon>
        <taxon>Insecta</taxon>
        <taxon>Pterygota</taxon>
        <taxon>Neoptera</taxon>
        <taxon>Endopterygota</taxon>
        <taxon>Trichoptera</taxon>
        <taxon>Annulipalpia</taxon>
        <taxon>Psychomyioidea</taxon>
        <taxon>Psychomyiidae</taxon>
        <taxon>Psychomyiinae</taxon>
        <taxon>Lype</taxon>
    </lineage>
</organism>
<dbReference type="Pfam" id="PF00507">
    <property type="entry name" value="Oxidored_q4"/>
    <property type="match status" value="1"/>
</dbReference>
<evidence type="ECO:0000256" key="6">
    <source>
        <dbReference type="ARBA" id="ARBA00022989"/>
    </source>
</evidence>
<evidence type="ECO:0000256" key="1">
    <source>
        <dbReference type="ARBA" id="ARBA00004370"/>
    </source>
</evidence>
<comment type="similarity">
    <text evidence="2 9">Belongs to the complex I subunit 3 family.</text>
</comment>
<dbReference type="AlphaFoldDB" id="A0A7D6W8Q7"/>
<geneLocation type="mitochondrion" evidence="10"/>
<name>A0A7D6W8Q7_9NEOP</name>
<keyword evidence="6 9" id="KW-1133">Transmembrane helix</keyword>
<evidence type="ECO:0000256" key="4">
    <source>
        <dbReference type="ARBA" id="ARBA00022448"/>
    </source>
</evidence>
<reference evidence="10" key="1">
    <citation type="submission" date="2020-06" db="EMBL/GenBank/DDBJ databases">
        <title>DNAmark Project.</title>
        <authorList>
            <person name="Leerhoei F."/>
        </authorList>
    </citation>
    <scope>NUCLEOTIDE SEQUENCE</scope>
    <source>
        <strain evidence="10">DM543</strain>
    </source>
</reference>